<protein>
    <submittedName>
        <fullName evidence="1">Uncharacterized protein</fullName>
    </submittedName>
</protein>
<evidence type="ECO:0000313" key="2">
    <source>
        <dbReference type="Proteomes" id="UP000003111"/>
    </source>
</evidence>
<dbReference type="OrthoDB" id="3829552at2"/>
<reference evidence="1" key="1">
    <citation type="submission" date="2010-08" db="EMBL/GenBank/DDBJ databases">
        <authorList>
            <person name="Muzny D."/>
            <person name="Qin X."/>
            <person name="Buhay C."/>
            <person name="Dugan-Rocha S."/>
            <person name="Ding Y."/>
            <person name="Chen G."/>
            <person name="Hawes A."/>
            <person name="Holder M."/>
            <person name="Jhangiani S."/>
            <person name="Johnson A."/>
            <person name="Khan Z."/>
            <person name="Li Z."/>
            <person name="Liu W."/>
            <person name="Liu X."/>
            <person name="Perez L."/>
            <person name="Shen H."/>
            <person name="Wang Q."/>
            <person name="Watt J."/>
            <person name="Xi L."/>
            <person name="Xin Y."/>
            <person name="Zhou J."/>
            <person name="Deng J."/>
            <person name="Jiang H."/>
            <person name="Liu Y."/>
            <person name="Qu J."/>
            <person name="Song X.-Z."/>
            <person name="Zhang L."/>
            <person name="Villasana D."/>
            <person name="Johnson A."/>
            <person name="Liu J."/>
            <person name="Liyanage D."/>
            <person name="Lorensuhewa L."/>
            <person name="Robinson T."/>
            <person name="Song A."/>
            <person name="Song B.-B."/>
            <person name="Dinh H."/>
            <person name="Thornton R."/>
            <person name="Coyle M."/>
            <person name="Francisco L."/>
            <person name="Jackson L."/>
            <person name="Javaid M."/>
            <person name="Korchina V."/>
            <person name="Kovar C."/>
            <person name="Mata R."/>
            <person name="Mathew T."/>
            <person name="Ngo R."/>
            <person name="Nguyen L."/>
            <person name="Nguyen N."/>
            <person name="Okwuonu G."/>
            <person name="Ongeri F."/>
            <person name="Pham C."/>
            <person name="Simmons D."/>
            <person name="Wilczek-Boney K."/>
            <person name="Hale W."/>
            <person name="Jakkamsetti A."/>
            <person name="Pham P."/>
            <person name="Ruth R."/>
            <person name="San Lucas F."/>
            <person name="Warren J."/>
            <person name="Zhang J."/>
            <person name="Zhao Z."/>
            <person name="Zhou C."/>
            <person name="Zhu D."/>
            <person name="Lee S."/>
            <person name="Bess C."/>
            <person name="Blankenburg K."/>
            <person name="Forbes L."/>
            <person name="Fu Q."/>
            <person name="Gubbala S."/>
            <person name="Hirani K."/>
            <person name="Jayaseelan J.C."/>
            <person name="Lara F."/>
            <person name="Munidasa M."/>
            <person name="Palculict T."/>
            <person name="Patil S."/>
            <person name="Pu L.-L."/>
            <person name="Saada N."/>
            <person name="Tang L."/>
            <person name="Weissenberger G."/>
            <person name="Zhu Y."/>
            <person name="Hemphill L."/>
            <person name="Shang Y."/>
            <person name="Youmans B."/>
            <person name="Ayvaz T."/>
            <person name="Ross M."/>
            <person name="Santibanez J."/>
            <person name="Aqrawi P."/>
            <person name="Gross S."/>
            <person name="Joshi V."/>
            <person name="Fowler G."/>
            <person name="Nazareth L."/>
            <person name="Reid J."/>
            <person name="Worley K."/>
            <person name="Petrosino J."/>
            <person name="Highlander S."/>
            <person name="Gibbs R."/>
        </authorList>
    </citation>
    <scope>NUCLEOTIDE SEQUENCE [LARGE SCALE GENOMIC DNA]</scope>
    <source>
        <strain evidence="1">DSM 15272</strain>
    </source>
</reference>
<organism evidence="1 2">
    <name type="scientific">Aeromicrobium marinum DSM 15272</name>
    <dbReference type="NCBI Taxonomy" id="585531"/>
    <lineage>
        <taxon>Bacteria</taxon>
        <taxon>Bacillati</taxon>
        <taxon>Actinomycetota</taxon>
        <taxon>Actinomycetes</taxon>
        <taxon>Propionibacteriales</taxon>
        <taxon>Nocardioidaceae</taxon>
        <taxon>Aeromicrobium</taxon>
    </lineage>
</organism>
<dbReference type="EMBL" id="ACLF03000001">
    <property type="protein sequence ID" value="EFQ84715.1"/>
    <property type="molecule type" value="Genomic_DNA"/>
</dbReference>
<dbReference type="STRING" id="585531.HMPREF0063_10056"/>
<sequence length="121" mass="13359">MTVSVTSNAAQVSVDLGKIGMQATRRLSSVIDQSGIDVRDTWQENARETSGAHGSWYPSSIRSRMVGPLTSQIGPREGMKQAGMSFEHGSRNQTAHLSGQMALDEWARRIERRIETAVVDW</sequence>
<gene>
    <name evidence="1" type="ORF">HMPREF0063_10056</name>
</gene>
<proteinExistence type="predicted"/>
<accession>E2S7P9</accession>
<name>E2S7P9_9ACTN</name>
<evidence type="ECO:0000313" key="1">
    <source>
        <dbReference type="EMBL" id="EFQ84715.1"/>
    </source>
</evidence>
<dbReference type="Proteomes" id="UP000003111">
    <property type="component" value="Unassembled WGS sequence"/>
</dbReference>
<comment type="caution">
    <text evidence="1">The sequence shown here is derived from an EMBL/GenBank/DDBJ whole genome shotgun (WGS) entry which is preliminary data.</text>
</comment>
<dbReference type="RefSeq" id="WP_007076623.1">
    <property type="nucleotide sequence ID" value="NZ_CM001024.1"/>
</dbReference>
<keyword evidence="2" id="KW-1185">Reference proteome</keyword>
<dbReference type="HOGENOM" id="CLU_1914681_0_0_11"/>
<dbReference type="AlphaFoldDB" id="E2S7P9"/>